<dbReference type="InterPro" id="IPR035918">
    <property type="entry name" value="CytB_endotoxin-like_sf"/>
</dbReference>
<comment type="caution">
    <text evidence="1">The sequence shown here is derived from an EMBL/GenBank/DDBJ whole genome shotgun (WGS) entry which is preliminary data.</text>
</comment>
<dbReference type="OrthoDB" id="10354116at2759"/>
<keyword evidence="2" id="KW-1185">Reference proteome</keyword>
<dbReference type="SUPFAM" id="SSF55676">
    <property type="entry name" value="CytB endotoxin-like"/>
    <property type="match status" value="1"/>
</dbReference>
<protein>
    <submittedName>
        <fullName evidence="1">Transporter</fullName>
    </submittedName>
</protein>
<dbReference type="Proteomes" id="UP000230002">
    <property type="component" value="Unassembled WGS sequence"/>
</dbReference>
<proteinExistence type="predicted"/>
<evidence type="ECO:0000313" key="1">
    <source>
        <dbReference type="EMBL" id="PIL28912.1"/>
    </source>
</evidence>
<gene>
    <name evidence="1" type="ORF">GSI_08958</name>
</gene>
<accession>A0A2G8S565</accession>
<dbReference type="Gene3D" id="3.40.198.10">
    <property type="entry name" value="Delta-endotoxin CytB-like"/>
    <property type="match status" value="1"/>
</dbReference>
<organism evidence="1 2">
    <name type="scientific">Ganoderma sinense ZZ0214-1</name>
    <dbReference type="NCBI Taxonomy" id="1077348"/>
    <lineage>
        <taxon>Eukaryota</taxon>
        <taxon>Fungi</taxon>
        <taxon>Dikarya</taxon>
        <taxon>Basidiomycota</taxon>
        <taxon>Agaricomycotina</taxon>
        <taxon>Agaricomycetes</taxon>
        <taxon>Polyporales</taxon>
        <taxon>Polyporaceae</taxon>
        <taxon>Ganoderma</taxon>
    </lineage>
</organism>
<name>A0A2G8S565_9APHY</name>
<dbReference type="AlphaFoldDB" id="A0A2G8S565"/>
<sequence length="213" mass="23139">MSSSTTSPKLDQIVNLPEPLLPTLDRVASFADTHVSFSEARSGGNDTPAGVHLVWSDLRDSISSRPGTDIAFDLVQSTTIHNDDGSVTHLAADVTEFLADLFPAVAREKLMDRVGAVFAGGPSKAGDGTVTVMQSRDEEGGWERTGWEYRLLCAYPNVDLLDHFYTIVATIRYTHEVKREPGFFGLGGSVKHSYKADVVAMRLAVEEGFGLHL</sequence>
<evidence type="ECO:0000313" key="2">
    <source>
        <dbReference type="Proteomes" id="UP000230002"/>
    </source>
</evidence>
<reference evidence="1 2" key="1">
    <citation type="journal article" date="2015" name="Sci. Rep.">
        <title>Chromosome-level genome map provides insights into diverse defense mechanisms in the medicinal fungus Ganoderma sinense.</title>
        <authorList>
            <person name="Zhu Y."/>
            <person name="Xu J."/>
            <person name="Sun C."/>
            <person name="Zhou S."/>
            <person name="Xu H."/>
            <person name="Nelson D.R."/>
            <person name="Qian J."/>
            <person name="Song J."/>
            <person name="Luo H."/>
            <person name="Xiang L."/>
            <person name="Li Y."/>
            <person name="Xu Z."/>
            <person name="Ji A."/>
            <person name="Wang L."/>
            <person name="Lu S."/>
            <person name="Hayward A."/>
            <person name="Sun W."/>
            <person name="Li X."/>
            <person name="Schwartz D.C."/>
            <person name="Wang Y."/>
            <person name="Chen S."/>
        </authorList>
    </citation>
    <scope>NUCLEOTIDE SEQUENCE [LARGE SCALE GENOMIC DNA]</scope>
    <source>
        <strain evidence="1 2">ZZ0214-1</strain>
    </source>
</reference>
<dbReference type="EMBL" id="AYKW01000023">
    <property type="protein sequence ID" value="PIL28912.1"/>
    <property type="molecule type" value="Genomic_DNA"/>
</dbReference>